<dbReference type="PANTHER" id="PTHR43711:SF1">
    <property type="entry name" value="HISTIDINE KINASE 1"/>
    <property type="match status" value="1"/>
</dbReference>
<evidence type="ECO:0000256" key="7">
    <source>
        <dbReference type="ARBA" id="ARBA00023136"/>
    </source>
</evidence>
<dbReference type="InterPro" id="IPR003594">
    <property type="entry name" value="HATPase_dom"/>
</dbReference>
<dbReference type="Gene3D" id="3.30.565.10">
    <property type="entry name" value="Histidine kinase-like ATPase, C-terminal domain"/>
    <property type="match status" value="1"/>
</dbReference>
<keyword evidence="8" id="KW-1133">Transmembrane helix</keyword>
<dbReference type="EMBL" id="VHJK01000002">
    <property type="protein sequence ID" value="TRD09968.1"/>
    <property type="molecule type" value="Genomic_DNA"/>
</dbReference>
<dbReference type="InterPro" id="IPR005467">
    <property type="entry name" value="His_kinase_dom"/>
</dbReference>
<dbReference type="SUPFAM" id="SSF55874">
    <property type="entry name" value="ATPase domain of HSP90 chaperone/DNA topoisomerase II/histidine kinase"/>
    <property type="match status" value="1"/>
</dbReference>
<comment type="catalytic activity">
    <reaction evidence="1">
        <text>ATP + protein L-histidine = ADP + protein N-phospho-L-histidine.</text>
        <dbReference type="EC" id="2.7.13.3"/>
    </reaction>
</comment>
<sequence>MGNIETIPVAGMMLAVATVVAMIILGLDPVLSLSVLVVWCGSLFLASGRPPEKTKIVEKQSFSPDYISKIIENSATPVMVTNKNTITIANASARRMLGQYMIGQDARMAIRHPEAISLLSNNRNGRAIVRGLVRRQDIWEINRQTIDDTIAVIELINQTAEADISRAHTDFVANASHELRTPLAVILGYVETLREGKDTIDTPTAQKFLGTIEREGKRLQSLISDLMSLSRVEAEKHDLPSDIIDLASLVDRAASDAAGPHRIERLELALNCSPKVRGDRQQLEQLVRNLVDNSLKYGTQGTPVKVSLDMTRENFARISVIDIGEGIAPEQIPLLTRRFYRTDPGRSRASGGTGLGLAIVKHIVERHRGRLDIESELGKGTQIVVRMPVALEPIEISEAERTDAAEGSFE</sequence>
<keyword evidence="6" id="KW-0902">Two-component regulatory system</keyword>
<keyword evidence="3" id="KW-0597">Phosphoprotein</keyword>
<proteinExistence type="predicted"/>
<keyword evidence="7 8" id="KW-0472">Membrane</keyword>
<dbReference type="Proteomes" id="UP000316343">
    <property type="component" value="Unassembled WGS sequence"/>
</dbReference>
<evidence type="ECO:0000256" key="3">
    <source>
        <dbReference type="ARBA" id="ARBA00022553"/>
    </source>
</evidence>
<keyword evidence="11" id="KW-1185">Reference proteome</keyword>
<dbReference type="SMART" id="SM00387">
    <property type="entry name" value="HATPase_c"/>
    <property type="match status" value="1"/>
</dbReference>
<dbReference type="AlphaFoldDB" id="A0A547P778"/>
<dbReference type="SUPFAM" id="SSF47384">
    <property type="entry name" value="Homodimeric domain of signal transducing histidine kinase"/>
    <property type="match status" value="1"/>
</dbReference>
<dbReference type="InterPro" id="IPR036890">
    <property type="entry name" value="HATPase_C_sf"/>
</dbReference>
<dbReference type="PROSITE" id="PS50109">
    <property type="entry name" value="HIS_KIN"/>
    <property type="match status" value="1"/>
</dbReference>
<feature type="domain" description="Histidine kinase" evidence="9">
    <location>
        <begin position="174"/>
        <end position="391"/>
    </location>
</feature>
<protein>
    <recommendedName>
        <fullName evidence="2">histidine kinase</fullName>
        <ecNumber evidence="2">2.7.13.3</ecNumber>
    </recommendedName>
</protein>
<dbReference type="CDD" id="cd00082">
    <property type="entry name" value="HisKA"/>
    <property type="match status" value="1"/>
</dbReference>
<evidence type="ECO:0000256" key="6">
    <source>
        <dbReference type="ARBA" id="ARBA00023012"/>
    </source>
</evidence>
<dbReference type="EC" id="2.7.13.3" evidence="2"/>
<feature type="transmembrane region" description="Helical" evidence="8">
    <location>
        <begin position="7"/>
        <end position="25"/>
    </location>
</feature>
<evidence type="ECO:0000256" key="4">
    <source>
        <dbReference type="ARBA" id="ARBA00022679"/>
    </source>
</evidence>
<comment type="caution">
    <text evidence="10">The sequence shown here is derived from an EMBL/GenBank/DDBJ whole genome shotgun (WGS) entry which is preliminary data.</text>
</comment>
<keyword evidence="8" id="KW-0812">Transmembrane</keyword>
<dbReference type="InterPro" id="IPR036097">
    <property type="entry name" value="HisK_dim/P_sf"/>
</dbReference>
<reference evidence="10 11" key="1">
    <citation type="submission" date="2019-06" db="EMBL/GenBank/DDBJ databases">
        <title>Erythrobacter insulae sp. nov., isolated from a tidal flat.</title>
        <authorList>
            <person name="Yoon J.-H."/>
        </authorList>
    </citation>
    <scope>NUCLEOTIDE SEQUENCE [LARGE SCALE GENOMIC DNA]</scope>
    <source>
        <strain evidence="10 11">JBTF-M21</strain>
    </source>
</reference>
<accession>A0A547P778</accession>
<dbReference type="InterPro" id="IPR003661">
    <property type="entry name" value="HisK_dim/P_dom"/>
</dbReference>
<dbReference type="FunFam" id="3.30.565.10:FF:000006">
    <property type="entry name" value="Sensor histidine kinase WalK"/>
    <property type="match status" value="1"/>
</dbReference>
<dbReference type="PANTHER" id="PTHR43711">
    <property type="entry name" value="TWO-COMPONENT HISTIDINE KINASE"/>
    <property type="match status" value="1"/>
</dbReference>
<evidence type="ECO:0000313" key="11">
    <source>
        <dbReference type="Proteomes" id="UP000316343"/>
    </source>
</evidence>
<dbReference type="FunFam" id="1.10.287.130:FF:000001">
    <property type="entry name" value="Two-component sensor histidine kinase"/>
    <property type="match status" value="1"/>
</dbReference>
<evidence type="ECO:0000256" key="5">
    <source>
        <dbReference type="ARBA" id="ARBA00022777"/>
    </source>
</evidence>
<dbReference type="Pfam" id="PF02518">
    <property type="entry name" value="HATPase_c"/>
    <property type="match status" value="1"/>
</dbReference>
<dbReference type="RefSeq" id="WP_142789258.1">
    <property type="nucleotide sequence ID" value="NZ_VHJK01000002.1"/>
</dbReference>
<gene>
    <name evidence="10" type="ORF">FGU71_13270</name>
</gene>
<keyword evidence="5 10" id="KW-0418">Kinase</keyword>
<evidence type="ECO:0000313" key="10">
    <source>
        <dbReference type="EMBL" id="TRD09968.1"/>
    </source>
</evidence>
<dbReference type="PRINTS" id="PR00344">
    <property type="entry name" value="BCTRLSENSOR"/>
</dbReference>
<dbReference type="InterPro" id="IPR050736">
    <property type="entry name" value="Sensor_HK_Regulatory"/>
</dbReference>
<dbReference type="Pfam" id="PF00512">
    <property type="entry name" value="HisKA"/>
    <property type="match status" value="1"/>
</dbReference>
<keyword evidence="4" id="KW-0808">Transferase</keyword>
<evidence type="ECO:0000259" key="9">
    <source>
        <dbReference type="PROSITE" id="PS50109"/>
    </source>
</evidence>
<evidence type="ECO:0000256" key="1">
    <source>
        <dbReference type="ARBA" id="ARBA00000085"/>
    </source>
</evidence>
<dbReference type="SMART" id="SM00388">
    <property type="entry name" value="HisKA"/>
    <property type="match status" value="1"/>
</dbReference>
<evidence type="ECO:0000256" key="8">
    <source>
        <dbReference type="SAM" id="Phobius"/>
    </source>
</evidence>
<organism evidence="10 11">
    <name type="scientific">Erythrobacter insulae</name>
    <dbReference type="NCBI Taxonomy" id="2584124"/>
    <lineage>
        <taxon>Bacteria</taxon>
        <taxon>Pseudomonadati</taxon>
        <taxon>Pseudomonadota</taxon>
        <taxon>Alphaproteobacteria</taxon>
        <taxon>Sphingomonadales</taxon>
        <taxon>Erythrobacteraceae</taxon>
        <taxon>Erythrobacter/Porphyrobacter group</taxon>
        <taxon>Erythrobacter</taxon>
    </lineage>
</organism>
<evidence type="ECO:0000256" key="2">
    <source>
        <dbReference type="ARBA" id="ARBA00012438"/>
    </source>
</evidence>
<dbReference type="Gene3D" id="1.10.287.130">
    <property type="match status" value="1"/>
</dbReference>
<dbReference type="GO" id="GO:0000155">
    <property type="term" value="F:phosphorelay sensor kinase activity"/>
    <property type="evidence" value="ECO:0007669"/>
    <property type="project" value="InterPro"/>
</dbReference>
<dbReference type="OrthoDB" id="9797304at2"/>
<name>A0A547P778_9SPHN</name>
<dbReference type="InterPro" id="IPR004358">
    <property type="entry name" value="Sig_transdc_His_kin-like_C"/>
</dbReference>